<keyword evidence="3" id="KW-1185">Reference proteome</keyword>
<gene>
    <name evidence="2" type="ORF">H7F53_06470</name>
</gene>
<dbReference type="PANTHER" id="PTHR43317:SF3">
    <property type="entry name" value="BLR2883 PROTEIN"/>
    <property type="match status" value="1"/>
</dbReference>
<dbReference type="EMBL" id="JACLAX010000004">
    <property type="protein sequence ID" value="MBC2668779.1"/>
    <property type="molecule type" value="Genomic_DNA"/>
</dbReference>
<dbReference type="PANTHER" id="PTHR43317">
    <property type="entry name" value="THERMOSPERMINE SYNTHASE ACAULIS5"/>
    <property type="match status" value="1"/>
</dbReference>
<evidence type="ECO:0000313" key="2">
    <source>
        <dbReference type="EMBL" id="MBC2668779.1"/>
    </source>
</evidence>
<accession>A0A7X1FXF4</accession>
<dbReference type="Proteomes" id="UP000551327">
    <property type="component" value="Unassembled WGS sequence"/>
</dbReference>
<keyword evidence="1" id="KW-0620">Polyamine biosynthesis</keyword>
<dbReference type="GO" id="GO:0006596">
    <property type="term" value="P:polyamine biosynthetic process"/>
    <property type="evidence" value="ECO:0007669"/>
    <property type="project" value="UniProtKB-KW"/>
</dbReference>
<name>A0A7X1FXF4_9SPHN</name>
<dbReference type="Gene3D" id="3.40.50.150">
    <property type="entry name" value="Vaccinia Virus protein VP39"/>
    <property type="match status" value="1"/>
</dbReference>
<sequence>MHSRSDEGEPIYLIDSAPLPEGGRLLLLRCGADFSIQLDDEELMGSMDHVSEEALATIVAGRLPDPDGPILIGGLGMGFTLGAALDAWGSETRVEVAELLPEVIAWAKGPLAHVFGETLADPRATVTLADVHDVIAGASDHYEAILLDVDNGPDGFIRDANDRLYCNWGIRSALKALRPGGMLAVWSAYPDEGFVARLGEAGFAVEEVVVPAYAGAKTDTHCIWLASKPLGAG</sequence>
<evidence type="ECO:0000256" key="1">
    <source>
        <dbReference type="ARBA" id="ARBA00023115"/>
    </source>
</evidence>
<reference evidence="2 3" key="1">
    <citation type="submission" date="2020-08" db="EMBL/GenBank/DDBJ databases">
        <title>The genome sequence of type strain Novosphingobium piscinae KCTC 42194.</title>
        <authorList>
            <person name="Liu Y."/>
        </authorList>
    </citation>
    <scope>NUCLEOTIDE SEQUENCE [LARGE SCALE GENOMIC DNA]</scope>
    <source>
        <strain evidence="2 3">KCTC 42194</strain>
    </source>
</reference>
<proteinExistence type="predicted"/>
<dbReference type="InterPro" id="IPR029063">
    <property type="entry name" value="SAM-dependent_MTases_sf"/>
</dbReference>
<dbReference type="AlphaFoldDB" id="A0A7X1FXF4"/>
<dbReference type="SUPFAM" id="SSF53335">
    <property type="entry name" value="S-adenosyl-L-methionine-dependent methyltransferases"/>
    <property type="match status" value="1"/>
</dbReference>
<protein>
    <submittedName>
        <fullName evidence="2">Spermidine synthase</fullName>
    </submittedName>
</protein>
<organism evidence="2 3">
    <name type="scientific">Novosphingobium piscinae</name>
    <dbReference type="NCBI Taxonomy" id="1507448"/>
    <lineage>
        <taxon>Bacteria</taxon>
        <taxon>Pseudomonadati</taxon>
        <taxon>Pseudomonadota</taxon>
        <taxon>Alphaproteobacteria</taxon>
        <taxon>Sphingomonadales</taxon>
        <taxon>Sphingomonadaceae</taxon>
        <taxon>Novosphingobium</taxon>
    </lineage>
</organism>
<comment type="caution">
    <text evidence="2">The sequence shown here is derived from an EMBL/GenBank/DDBJ whole genome shotgun (WGS) entry which is preliminary data.</text>
</comment>
<evidence type="ECO:0000313" key="3">
    <source>
        <dbReference type="Proteomes" id="UP000551327"/>
    </source>
</evidence>